<dbReference type="PROSITE" id="PS50923">
    <property type="entry name" value="SUSHI"/>
    <property type="match status" value="1"/>
</dbReference>
<feature type="disulfide bond" evidence="5">
    <location>
        <begin position="29"/>
        <end position="56"/>
    </location>
</feature>
<accession>V8N4A5</accession>
<keyword evidence="9" id="KW-1185">Reference proteome</keyword>
<dbReference type="GO" id="GO:0006956">
    <property type="term" value="P:complement activation"/>
    <property type="evidence" value="ECO:0007669"/>
    <property type="project" value="TreeGrafter"/>
</dbReference>
<gene>
    <name evidence="8" type="ORF">L345_17179</name>
</gene>
<keyword evidence="1 5" id="KW-0768">Sushi</keyword>
<dbReference type="SUPFAM" id="SSF53300">
    <property type="entry name" value="vWA-like"/>
    <property type="match status" value="1"/>
</dbReference>
<dbReference type="InterPro" id="IPR035976">
    <property type="entry name" value="Sushi/SCR/CCP_sf"/>
</dbReference>
<evidence type="ECO:0000256" key="3">
    <source>
        <dbReference type="ARBA" id="ARBA00023157"/>
    </source>
</evidence>
<dbReference type="EMBL" id="AZIM01009810">
    <property type="protein sequence ID" value="ETE57109.1"/>
    <property type="molecule type" value="Genomic_DNA"/>
</dbReference>
<evidence type="ECO:0000256" key="2">
    <source>
        <dbReference type="ARBA" id="ARBA00022737"/>
    </source>
</evidence>
<name>V8N4A5_OPHHA</name>
<evidence type="ECO:0000313" key="8">
    <source>
        <dbReference type="EMBL" id="ETE57109.1"/>
    </source>
</evidence>
<keyword evidence="2" id="KW-0677">Repeat</keyword>
<feature type="domain" description="VWFA" evidence="6">
    <location>
        <begin position="60"/>
        <end position="206"/>
    </location>
</feature>
<evidence type="ECO:0000313" key="9">
    <source>
        <dbReference type="Proteomes" id="UP000018936"/>
    </source>
</evidence>
<dbReference type="Gene3D" id="3.40.50.410">
    <property type="entry name" value="von Willebrand factor, type A domain"/>
    <property type="match status" value="2"/>
</dbReference>
<dbReference type="Proteomes" id="UP000018936">
    <property type="component" value="Unassembled WGS sequence"/>
</dbReference>
<proteinExistence type="predicted"/>
<dbReference type="Gene3D" id="2.10.70.10">
    <property type="entry name" value="Complement Module, domain 1"/>
    <property type="match status" value="1"/>
</dbReference>
<evidence type="ECO:0000256" key="4">
    <source>
        <dbReference type="ARBA" id="ARBA00023180"/>
    </source>
</evidence>
<feature type="domain" description="Sushi" evidence="7">
    <location>
        <begin position="1"/>
        <end position="58"/>
    </location>
</feature>
<protein>
    <submittedName>
        <fullName evidence="8">Uncharacterized protein</fullName>
    </submittedName>
</protein>
<comment type="caution">
    <text evidence="8">The sequence shown here is derived from an EMBL/GenBank/DDBJ whole genome shotgun (WGS) entry which is preliminary data.</text>
</comment>
<evidence type="ECO:0000256" key="1">
    <source>
        <dbReference type="ARBA" id="ARBA00022659"/>
    </source>
</evidence>
<dbReference type="InterPro" id="IPR036465">
    <property type="entry name" value="vWFA_dom_sf"/>
</dbReference>
<evidence type="ECO:0000259" key="7">
    <source>
        <dbReference type="PROSITE" id="PS50923"/>
    </source>
</evidence>
<evidence type="ECO:0000259" key="6">
    <source>
        <dbReference type="PROSITE" id="PS50234"/>
    </source>
</evidence>
<dbReference type="SMART" id="SM00032">
    <property type="entry name" value="CCP"/>
    <property type="match status" value="1"/>
</dbReference>
<dbReference type="AlphaFoldDB" id="V8N4A5"/>
<dbReference type="GO" id="GO:0070062">
    <property type="term" value="C:extracellular exosome"/>
    <property type="evidence" value="ECO:0007669"/>
    <property type="project" value="TreeGrafter"/>
</dbReference>
<comment type="caution">
    <text evidence="5">Lacks conserved residue(s) required for the propagation of feature annotation.</text>
</comment>
<dbReference type="OrthoDB" id="6127264at2759"/>
<dbReference type="Pfam" id="PF00092">
    <property type="entry name" value="VWA"/>
    <property type="match status" value="1"/>
</dbReference>
<reference evidence="8 9" key="1">
    <citation type="journal article" date="2013" name="Proc. Natl. Acad. Sci. U.S.A.">
        <title>The king cobra genome reveals dynamic gene evolution and adaptation in the snake venom system.</title>
        <authorList>
            <person name="Vonk F.J."/>
            <person name="Casewell N.R."/>
            <person name="Henkel C.V."/>
            <person name="Heimberg A.M."/>
            <person name="Jansen H.J."/>
            <person name="McCleary R.J."/>
            <person name="Kerkkamp H.M."/>
            <person name="Vos R.A."/>
            <person name="Guerreiro I."/>
            <person name="Calvete J.J."/>
            <person name="Wuster W."/>
            <person name="Woods A.E."/>
            <person name="Logan J.M."/>
            <person name="Harrison R.A."/>
            <person name="Castoe T.A."/>
            <person name="de Koning A.P."/>
            <person name="Pollock D.D."/>
            <person name="Yandell M."/>
            <person name="Calderon D."/>
            <person name="Renjifo C."/>
            <person name="Currier R.B."/>
            <person name="Salgado D."/>
            <person name="Pla D."/>
            <person name="Sanz L."/>
            <person name="Hyder A.S."/>
            <person name="Ribeiro J.M."/>
            <person name="Arntzen J.W."/>
            <person name="van den Thillart G.E."/>
            <person name="Boetzer M."/>
            <person name="Pirovano W."/>
            <person name="Dirks R.P."/>
            <person name="Spaink H.P."/>
            <person name="Duboule D."/>
            <person name="McGlinn E."/>
            <person name="Kini R.M."/>
            <person name="Richardson M.K."/>
        </authorList>
    </citation>
    <scope>NUCLEOTIDE SEQUENCE</scope>
    <source>
        <tissue evidence="8">Blood</tissue>
    </source>
</reference>
<dbReference type="Pfam" id="PF00084">
    <property type="entry name" value="Sushi"/>
    <property type="match status" value="1"/>
</dbReference>
<evidence type="ECO:0000256" key="5">
    <source>
        <dbReference type="PROSITE-ProRule" id="PRU00302"/>
    </source>
</evidence>
<keyword evidence="4" id="KW-0325">Glycoprotein</keyword>
<dbReference type="PROSITE" id="PS50234">
    <property type="entry name" value="VWFA"/>
    <property type="match status" value="1"/>
</dbReference>
<dbReference type="PANTHER" id="PTHR46393:SF1">
    <property type="entry name" value="COMPLEMENT FACTOR B"/>
    <property type="match status" value="1"/>
</dbReference>
<dbReference type="InterPro" id="IPR002035">
    <property type="entry name" value="VWF_A"/>
</dbReference>
<feature type="non-terminal residue" evidence="8">
    <location>
        <position position="1"/>
    </location>
</feature>
<sequence length="248" mass="27700">GHCPDPGIPIGSRKEGSQYRIEYRVRYTCEKGLILFGSKERVCQELGGWSGSEPECRNPYTFDTPEEVADNFISSLTETAEATESNRNTSATQKRKIVIKKGGTMNIYFLLDASKSIEEQDFNSTQNVTIKLIEKLKSGTNLKKALTTVYEIMITQEADERRRGLNPPPVSNSTRHVIILLSDGRYNMGGDPAPVINNIKEFLKIKKSGSNPRNEFLAGLEQLSLPRCRPYLPAYRASTALLTTAAYE</sequence>
<dbReference type="InterPro" id="IPR000436">
    <property type="entry name" value="Sushi_SCR_CCP_dom"/>
</dbReference>
<dbReference type="PANTHER" id="PTHR46393">
    <property type="entry name" value="SUSHI DOMAIN-CONTAINING PROTEIN"/>
    <property type="match status" value="1"/>
</dbReference>
<feature type="non-terminal residue" evidence="8">
    <location>
        <position position="248"/>
    </location>
</feature>
<dbReference type="SUPFAM" id="SSF57535">
    <property type="entry name" value="Complement control module/SCR domain"/>
    <property type="match status" value="1"/>
</dbReference>
<keyword evidence="3 5" id="KW-1015">Disulfide bond</keyword>
<organism evidence="8 9">
    <name type="scientific">Ophiophagus hannah</name>
    <name type="common">King cobra</name>
    <name type="synonym">Naja hannah</name>
    <dbReference type="NCBI Taxonomy" id="8665"/>
    <lineage>
        <taxon>Eukaryota</taxon>
        <taxon>Metazoa</taxon>
        <taxon>Chordata</taxon>
        <taxon>Craniata</taxon>
        <taxon>Vertebrata</taxon>
        <taxon>Euteleostomi</taxon>
        <taxon>Lepidosauria</taxon>
        <taxon>Squamata</taxon>
        <taxon>Bifurcata</taxon>
        <taxon>Unidentata</taxon>
        <taxon>Episquamata</taxon>
        <taxon>Toxicofera</taxon>
        <taxon>Serpentes</taxon>
        <taxon>Colubroidea</taxon>
        <taxon>Elapidae</taxon>
        <taxon>Elapinae</taxon>
        <taxon>Ophiophagus</taxon>
    </lineage>
</organism>
<dbReference type="CDD" id="cd00033">
    <property type="entry name" value="CCP"/>
    <property type="match status" value="1"/>
</dbReference>
<dbReference type="GO" id="GO:0009617">
    <property type="term" value="P:response to bacterium"/>
    <property type="evidence" value="ECO:0007669"/>
    <property type="project" value="TreeGrafter"/>
</dbReference>